<keyword evidence="4 7" id="KW-0812">Transmembrane</keyword>
<feature type="transmembrane region" description="Helical" evidence="7">
    <location>
        <begin position="12"/>
        <end position="31"/>
    </location>
</feature>
<gene>
    <name evidence="8" type="ORF">NRP21_18170</name>
</gene>
<keyword evidence="6 7" id="KW-0472">Membrane</keyword>
<dbReference type="Proteomes" id="UP001524642">
    <property type="component" value="Unassembled WGS sequence"/>
</dbReference>
<comment type="caution">
    <text evidence="8">The sequence shown here is derived from an EMBL/GenBank/DDBJ whole genome shotgun (WGS) entry which is preliminary data.</text>
</comment>
<protein>
    <recommendedName>
        <fullName evidence="7">UPF0056 membrane protein</fullName>
    </recommendedName>
</protein>
<keyword evidence="3" id="KW-1003">Cell membrane</keyword>
<evidence type="ECO:0000313" key="9">
    <source>
        <dbReference type="Proteomes" id="UP001524642"/>
    </source>
</evidence>
<dbReference type="NCBIfam" id="TIGR00427">
    <property type="entry name" value="NAAT family transporter"/>
    <property type="match status" value="1"/>
</dbReference>
<keyword evidence="5 7" id="KW-1133">Transmembrane helix</keyword>
<name>A0ABT1X7A2_9PROT</name>
<evidence type="ECO:0000256" key="5">
    <source>
        <dbReference type="ARBA" id="ARBA00022989"/>
    </source>
</evidence>
<evidence type="ECO:0000256" key="3">
    <source>
        <dbReference type="ARBA" id="ARBA00022475"/>
    </source>
</evidence>
<dbReference type="PANTHER" id="PTHR33508:SF1">
    <property type="entry name" value="UPF0056 MEMBRANE PROTEIN YHCE"/>
    <property type="match status" value="1"/>
</dbReference>
<reference evidence="8 9" key="1">
    <citation type="submission" date="2022-06" db="EMBL/GenBank/DDBJ databases">
        <title>Roseomonas CN29.</title>
        <authorList>
            <person name="Cheng Y."/>
            <person name="He X."/>
        </authorList>
    </citation>
    <scope>NUCLEOTIDE SEQUENCE [LARGE SCALE GENOMIC DNA]</scope>
    <source>
        <strain evidence="8 9">CN29</strain>
    </source>
</reference>
<dbReference type="PANTHER" id="PTHR33508">
    <property type="entry name" value="UPF0056 MEMBRANE PROTEIN YHCE"/>
    <property type="match status" value="1"/>
</dbReference>
<dbReference type="RefSeq" id="WP_257717642.1">
    <property type="nucleotide sequence ID" value="NZ_JANJOU010000017.1"/>
</dbReference>
<keyword evidence="9" id="KW-1185">Reference proteome</keyword>
<dbReference type="EMBL" id="JANJOU010000017">
    <property type="protein sequence ID" value="MCR0983984.1"/>
    <property type="molecule type" value="Genomic_DNA"/>
</dbReference>
<evidence type="ECO:0000313" key="8">
    <source>
        <dbReference type="EMBL" id="MCR0983984.1"/>
    </source>
</evidence>
<feature type="transmembrane region" description="Helical" evidence="7">
    <location>
        <begin position="43"/>
        <end position="65"/>
    </location>
</feature>
<accession>A0ABT1X7A2</accession>
<feature type="transmembrane region" description="Helical" evidence="7">
    <location>
        <begin position="187"/>
        <end position="207"/>
    </location>
</feature>
<dbReference type="Pfam" id="PF01914">
    <property type="entry name" value="MarC"/>
    <property type="match status" value="1"/>
</dbReference>
<feature type="transmembrane region" description="Helical" evidence="7">
    <location>
        <begin position="71"/>
        <end position="93"/>
    </location>
</feature>
<feature type="transmembrane region" description="Helical" evidence="7">
    <location>
        <begin position="147"/>
        <end position="166"/>
    </location>
</feature>
<organism evidence="8 9">
    <name type="scientific">Roseomonas populi</name>
    <dbReference type="NCBI Taxonomy" id="3121582"/>
    <lineage>
        <taxon>Bacteria</taxon>
        <taxon>Pseudomonadati</taxon>
        <taxon>Pseudomonadota</taxon>
        <taxon>Alphaproteobacteria</taxon>
        <taxon>Acetobacterales</taxon>
        <taxon>Roseomonadaceae</taxon>
        <taxon>Roseomonas</taxon>
    </lineage>
</organism>
<evidence type="ECO:0000256" key="1">
    <source>
        <dbReference type="ARBA" id="ARBA00004651"/>
    </source>
</evidence>
<evidence type="ECO:0000256" key="7">
    <source>
        <dbReference type="RuleBase" id="RU362048"/>
    </source>
</evidence>
<dbReference type="InterPro" id="IPR002771">
    <property type="entry name" value="Multi_antbiot-R_MarC"/>
</dbReference>
<feature type="transmembrane region" description="Helical" evidence="7">
    <location>
        <begin position="114"/>
        <end position="135"/>
    </location>
</feature>
<proteinExistence type="inferred from homology"/>
<comment type="subcellular location">
    <subcellularLocation>
        <location evidence="1 7">Cell membrane</location>
        <topology evidence="1 7">Multi-pass membrane protein</topology>
    </subcellularLocation>
</comment>
<sequence length="210" mass="22259">MLDDYRLFTTQLVTLWAVLDPIGHLPLFLGATTALSEAGRRRAAWLGVAIAFGILTTFSVVGQFLLHAMGISLLSFQIAGGVIVFLFALNMVLGEARESAIQSSSGEDATAVAIHPLATPIIAGPGSMLTMVLLMDNNRYSPVQQGVTIAALAAVLAALLCVFLLGERVRRVIGAHGAHLLRRIMGLILAALAVNMILSAVALWLHLPEI</sequence>
<evidence type="ECO:0000256" key="4">
    <source>
        <dbReference type="ARBA" id="ARBA00022692"/>
    </source>
</evidence>
<evidence type="ECO:0000256" key="2">
    <source>
        <dbReference type="ARBA" id="ARBA00009784"/>
    </source>
</evidence>
<evidence type="ECO:0000256" key="6">
    <source>
        <dbReference type="ARBA" id="ARBA00023136"/>
    </source>
</evidence>
<comment type="similarity">
    <text evidence="2 7">Belongs to the UPF0056 (MarC) family.</text>
</comment>